<proteinExistence type="predicted"/>
<reference evidence="3 4" key="1">
    <citation type="submission" date="2017-03" db="EMBL/GenBank/DDBJ databases">
        <title>Genome sequence of Methanobrevibacter thaueri.</title>
        <authorList>
            <person name="Poehlein A."/>
            <person name="Seedorf H."/>
            <person name="Daniel R."/>
        </authorList>
    </citation>
    <scope>NUCLEOTIDE SEQUENCE [LARGE SCALE GENOMIC DNA]</scope>
    <source>
        <strain evidence="3 4">DSM 11995</strain>
    </source>
</reference>
<dbReference type="AlphaFoldDB" id="A0A315Y949"/>
<dbReference type="Pfam" id="PF13240">
    <property type="entry name" value="Zn_Ribbon_1"/>
    <property type="match status" value="1"/>
</dbReference>
<dbReference type="RefSeq" id="WP_116592053.1">
    <property type="nucleotide sequence ID" value="NZ_MZGS01000021.1"/>
</dbReference>
<evidence type="ECO:0000256" key="1">
    <source>
        <dbReference type="SAM" id="Coils"/>
    </source>
</evidence>
<feature type="coiled-coil region" evidence="1">
    <location>
        <begin position="80"/>
        <end position="160"/>
    </location>
</feature>
<name>A0A315Y949_9EURY</name>
<evidence type="ECO:0000313" key="3">
    <source>
        <dbReference type="EMBL" id="PWB87302.1"/>
    </source>
</evidence>
<sequence length="216" mass="25241">MNNFCIYCGNKLRKDDNFCPNCGNRIDKSDNPSVPDEMEKKKAKRELKRVIGGKFIYHKSFGNKLYYNGLDFSVVGRAIRDQLEREIESGQIRSEDIESRVDQLIAEHKIKHEEEKARMAKEAEEQQKIKKAAEERLKESREKKARIAEANQRNRRVQVNERKRGGYCGWGCQHCYEEFLDSAAGIVGDFDEGGYVEYYCRLGHPLAFGRYCEYYE</sequence>
<feature type="domain" description="Zinc-ribbon" evidence="2">
    <location>
        <begin position="4"/>
        <end position="25"/>
    </location>
</feature>
<gene>
    <name evidence="3" type="ORF">MBBTH_10990</name>
</gene>
<organism evidence="3 4">
    <name type="scientific">Methanobrevibacter thaueri</name>
    <dbReference type="NCBI Taxonomy" id="190975"/>
    <lineage>
        <taxon>Archaea</taxon>
        <taxon>Methanobacteriati</taxon>
        <taxon>Methanobacteriota</taxon>
        <taxon>Methanomada group</taxon>
        <taxon>Methanobacteria</taxon>
        <taxon>Methanobacteriales</taxon>
        <taxon>Methanobacteriaceae</taxon>
        <taxon>Methanobrevibacter</taxon>
    </lineage>
</organism>
<evidence type="ECO:0000313" key="4">
    <source>
        <dbReference type="Proteomes" id="UP000251717"/>
    </source>
</evidence>
<evidence type="ECO:0000259" key="2">
    <source>
        <dbReference type="Pfam" id="PF13240"/>
    </source>
</evidence>
<dbReference type="EMBL" id="MZGS01000021">
    <property type="protein sequence ID" value="PWB87302.1"/>
    <property type="molecule type" value="Genomic_DNA"/>
</dbReference>
<comment type="caution">
    <text evidence="3">The sequence shown here is derived from an EMBL/GenBank/DDBJ whole genome shotgun (WGS) entry which is preliminary data.</text>
</comment>
<dbReference type="Proteomes" id="UP000251717">
    <property type="component" value="Unassembled WGS sequence"/>
</dbReference>
<keyword evidence="4" id="KW-1185">Reference proteome</keyword>
<accession>A0A315Y949</accession>
<keyword evidence="1" id="KW-0175">Coiled coil</keyword>
<protein>
    <recommendedName>
        <fullName evidence="2">Zinc-ribbon domain-containing protein</fullName>
    </recommendedName>
</protein>
<dbReference type="OrthoDB" id="381657at2157"/>
<dbReference type="InterPro" id="IPR026870">
    <property type="entry name" value="Zinc_ribbon_dom"/>
</dbReference>